<dbReference type="Proteomes" id="UP001501594">
    <property type="component" value="Unassembled WGS sequence"/>
</dbReference>
<evidence type="ECO:0000256" key="1">
    <source>
        <dbReference type="ARBA" id="ARBA00022448"/>
    </source>
</evidence>
<dbReference type="EMBL" id="BAABAU010000001">
    <property type="protein sequence ID" value="GAA4265261.1"/>
    <property type="molecule type" value="Genomic_DNA"/>
</dbReference>
<feature type="domain" description="ABC transporter" evidence="9">
    <location>
        <begin position="262"/>
        <end position="508"/>
    </location>
</feature>
<organism evidence="10 11">
    <name type="scientific">Frondihabitans peucedani</name>
    <dbReference type="NCBI Taxonomy" id="598626"/>
    <lineage>
        <taxon>Bacteria</taxon>
        <taxon>Bacillati</taxon>
        <taxon>Actinomycetota</taxon>
        <taxon>Actinomycetes</taxon>
        <taxon>Micrococcales</taxon>
        <taxon>Microbacteriaceae</taxon>
        <taxon>Frondihabitans</taxon>
    </lineage>
</organism>
<keyword evidence="5" id="KW-0547">Nucleotide-binding</keyword>
<keyword evidence="4" id="KW-0677">Repeat</keyword>
<evidence type="ECO:0000256" key="2">
    <source>
        <dbReference type="ARBA" id="ARBA00022475"/>
    </source>
</evidence>
<keyword evidence="7" id="KW-1278">Translocase</keyword>
<evidence type="ECO:0000313" key="10">
    <source>
        <dbReference type="EMBL" id="GAA4265261.1"/>
    </source>
</evidence>
<dbReference type="Gene3D" id="3.40.50.300">
    <property type="entry name" value="P-loop containing nucleotide triphosphate hydrolases"/>
    <property type="match status" value="2"/>
</dbReference>
<protein>
    <submittedName>
        <fullName evidence="10">Sugar ABC transporter ATP-binding protein</fullName>
    </submittedName>
</protein>
<keyword evidence="11" id="KW-1185">Reference proteome</keyword>
<dbReference type="PANTHER" id="PTHR43790">
    <property type="entry name" value="CARBOHYDRATE TRANSPORT ATP-BINDING PROTEIN MG119-RELATED"/>
    <property type="match status" value="1"/>
</dbReference>
<name>A0ABP8DZ80_9MICO</name>
<keyword evidence="1" id="KW-0813">Transport</keyword>
<keyword evidence="3" id="KW-0762">Sugar transport</keyword>
<keyword evidence="6 10" id="KW-0067">ATP-binding</keyword>
<dbReference type="InterPro" id="IPR053466">
    <property type="entry name" value="L-arabinose_ABC_transporter"/>
</dbReference>
<dbReference type="SUPFAM" id="SSF52540">
    <property type="entry name" value="P-loop containing nucleoside triphosphate hydrolases"/>
    <property type="match status" value="2"/>
</dbReference>
<dbReference type="InterPro" id="IPR050107">
    <property type="entry name" value="ABC_carbohydrate_import_ATPase"/>
</dbReference>
<dbReference type="InterPro" id="IPR003593">
    <property type="entry name" value="AAA+_ATPase"/>
</dbReference>
<evidence type="ECO:0000256" key="4">
    <source>
        <dbReference type="ARBA" id="ARBA00022737"/>
    </source>
</evidence>
<dbReference type="NCBIfam" id="NF040905">
    <property type="entry name" value="GguA"/>
    <property type="match status" value="1"/>
</dbReference>
<evidence type="ECO:0000313" key="11">
    <source>
        <dbReference type="Proteomes" id="UP001501594"/>
    </source>
</evidence>
<evidence type="ECO:0000259" key="9">
    <source>
        <dbReference type="PROSITE" id="PS50893"/>
    </source>
</evidence>
<dbReference type="InterPro" id="IPR017871">
    <property type="entry name" value="ABC_transporter-like_CS"/>
</dbReference>
<dbReference type="Pfam" id="PF00005">
    <property type="entry name" value="ABC_tran"/>
    <property type="match status" value="2"/>
</dbReference>
<evidence type="ECO:0000256" key="6">
    <source>
        <dbReference type="ARBA" id="ARBA00022840"/>
    </source>
</evidence>
<evidence type="ECO:0000256" key="7">
    <source>
        <dbReference type="ARBA" id="ARBA00022967"/>
    </source>
</evidence>
<reference evidence="11" key="1">
    <citation type="journal article" date="2019" name="Int. J. Syst. Evol. Microbiol.">
        <title>The Global Catalogue of Microorganisms (GCM) 10K type strain sequencing project: providing services to taxonomists for standard genome sequencing and annotation.</title>
        <authorList>
            <consortium name="The Broad Institute Genomics Platform"/>
            <consortium name="The Broad Institute Genome Sequencing Center for Infectious Disease"/>
            <person name="Wu L."/>
            <person name="Ma J."/>
        </authorList>
    </citation>
    <scope>NUCLEOTIDE SEQUENCE [LARGE SCALE GENOMIC DNA]</scope>
    <source>
        <strain evidence="11">JCM 17442</strain>
    </source>
</reference>
<dbReference type="GO" id="GO:0005524">
    <property type="term" value="F:ATP binding"/>
    <property type="evidence" value="ECO:0007669"/>
    <property type="project" value="UniProtKB-KW"/>
</dbReference>
<proteinExistence type="predicted"/>
<evidence type="ECO:0000256" key="8">
    <source>
        <dbReference type="ARBA" id="ARBA00023136"/>
    </source>
</evidence>
<feature type="domain" description="ABC transporter" evidence="9">
    <location>
        <begin position="6"/>
        <end position="243"/>
    </location>
</feature>
<gene>
    <name evidence="10" type="primary">gguA_1</name>
    <name evidence="10" type="ORF">GCM10022256_08730</name>
</gene>
<dbReference type="SMART" id="SM00382">
    <property type="entry name" value="AAA"/>
    <property type="match status" value="2"/>
</dbReference>
<dbReference type="InterPro" id="IPR003439">
    <property type="entry name" value="ABC_transporter-like_ATP-bd"/>
</dbReference>
<dbReference type="PANTHER" id="PTHR43790:SF1">
    <property type="entry name" value="XYLOSE IMPORT ATP-BINDING PROTEIN XYLG"/>
    <property type="match status" value="1"/>
</dbReference>
<dbReference type="PROSITE" id="PS50893">
    <property type="entry name" value="ABC_TRANSPORTER_2"/>
    <property type="match status" value="2"/>
</dbReference>
<evidence type="ECO:0000256" key="5">
    <source>
        <dbReference type="ARBA" id="ARBA00022741"/>
    </source>
</evidence>
<dbReference type="InterPro" id="IPR027417">
    <property type="entry name" value="P-loop_NTPase"/>
</dbReference>
<keyword evidence="8" id="KW-0472">Membrane</keyword>
<dbReference type="PROSITE" id="PS00211">
    <property type="entry name" value="ABC_TRANSPORTER_1"/>
    <property type="match status" value="1"/>
</dbReference>
<comment type="caution">
    <text evidence="10">The sequence shown here is derived from an EMBL/GenBank/DDBJ whole genome shotgun (WGS) entry which is preliminary data.</text>
</comment>
<dbReference type="CDD" id="cd03215">
    <property type="entry name" value="ABC_Carb_Monos_II"/>
    <property type="match status" value="1"/>
</dbReference>
<accession>A0ABP8DZ80</accession>
<evidence type="ECO:0000256" key="3">
    <source>
        <dbReference type="ARBA" id="ARBA00022597"/>
    </source>
</evidence>
<dbReference type="CDD" id="cd03216">
    <property type="entry name" value="ABC_Carb_Monos_I"/>
    <property type="match status" value="1"/>
</dbReference>
<sequence length="517" mass="56437">MANTILEMRDITKTFPGVKALQNVSLEVERGHVHAICGENGAGKSTLMKVLSGVYPSGSFDGQILLEGTPVDFKSINDSEAAGVVIIHQELALSPFLSIAENIFLGNERSKRGFIDWNDTNLEAAKLLARVGLRDNPVTKIVDIGVGKQQLVEIAKALSKEVKILILDEPTAALNDDDSAHLLDLIKSLQAQGITSIIISHKLNEIKAIADKVTIIRDGQTIETLDMHADEVSEDRIIKAMVGRDLESRYPEHESSIGEELLRIEDWTVHHPLDASREIVHQANLNVRAGEIVGIAGLMGAGRTELAMSVFGHSYGSNISGTVYKRGVPIKTNTVSNAIKNGLAYATEDRKRYGLNLIDDIKRNVSGSALGKLARGGFVDASKETTVAEGYRKSMNIKAPSVSVLTGKLSGGNQQKVVLSKWMYSDPEVLILDEPTRGIDVGAKYEIYTIINRLADQGKGVIVISSELPELLGICDRIYTLSEGRITADVPRDEATPEQLLKYMTQEREKPINERDI</sequence>
<dbReference type="RefSeq" id="WP_344793801.1">
    <property type="nucleotide sequence ID" value="NZ_BAABAU010000001.1"/>
</dbReference>
<keyword evidence="2" id="KW-1003">Cell membrane</keyword>